<evidence type="ECO:0000256" key="7">
    <source>
        <dbReference type="ARBA" id="ARBA00023310"/>
    </source>
</evidence>
<keyword evidence="8" id="KW-0934">Plastid</keyword>
<dbReference type="PANTHER" id="PTHR11910">
    <property type="entry name" value="ATP SYNTHASE DELTA CHAIN"/>
    <property type="match status" value="1"/>
</dbReference>
<dbReference type="GO" id="GO:0046933">
    <property type="term" value="F:proton-transporting ATP synthase activity, rotational mechanism"/>
    <property type="evidence" value="ECO:0007669"/>
    <property type="project" value="InterPro"/>
</dbReference>
<gene>
    <name evidence="8" type="primary">atpD</name>
</gene>
<keyword evidence="5" id="KW-0406">Ion transport</keyword>
<comment type="similarity">
    <text evidence="2">Belongs to the ATPase delta chain family.</text>
</comment>
<dbReference type="SUPFAM" id="SSF47928">
    <property type="entry name" value="N-terminal domain of the delta subunit of the F1F0-ATP synthase"/>
    <property type="match status" value="1"/>
</dbReference>
<evidence type="ECO:0000256" key="1">
    <source>
        <dbReference type="ARBA" id="ARBA00004370"/>
    </source>
</evidence>
<evidence type="ECO:0000256" key="2">
    <source>
        <dbReference type="ARBA" id="ARBA00007046"/>
    </source>
</evidence>
<evidence type="ECO:0000256" key="3">
    <source>
        <dbReference type="ARBA" id="ARBA00022448"/>
    </source>
</evidence>
<keyword evidence="3" id="KW-0813">Transport</keyword>
<organism evidence="8">
    <name type="scientific">Pterothamnion crispum</name>
    <dbReference type="NCBI Taxonomy" id="1550583"/>
    <lineage>
        <taxon>Eukaryota</taxon>
        <taxon>Rhodophyta</taxon>
        <taxon>Florideophyceae</taxon>
        <taxon>Rhodymeniophycidae</taxon>
        <taxon>Ceramiales</taxon>
        <taxon>Ceramiaceae</taxon>
        <taxon>Pterothamnion</taxon>
    </lineage>
</organism>
<comment type="subcellular location">
    <subcellularLocation>
        <location evidence="1">Membrane</location>
    </subcellularLocation>
</comment>
<dbReference type="EMBL" id="MK814722">
    <property type="protein sequence ID" value="QCI08226.1"/>
    <property type="molecule type" value="Genomic_DNA"/>
</dbReference>
<accession>A0A4D6WXT5</accession>
<geneLocation type="plastid" evidence="8"/>
<dbReference type="PRINTS" id="PR00125">
    <property type="entry name" value="ATPASEDELTA"/>
</dbReference>
<dbReference type="PROSITE" id="PS00389">
    <property type="entry name" value="ATPASE_DELTA"/>
    <property type="match status" value="1"/>
</dbReference>
<keyword evidence="6" id="KW-0472">Membrane</keyword>
<evidence type="ECO:0000313" key="8">
    <source>
        <dbReference type="EMBL" id="QCI08226.1"/>
    </source>
</evidence>
<keyword evidence="4" id="KW-0375">Hydrogen ion transport</keyword>
<name>A0A4D6WXT5_9FLOR</name>
<keyword evidence="7" id="KW-0066">ATP synthesis</keyword>
<dbReference type="GO" id="GO:0016020">
    <property type="term" value="C:membrane"/>
    <property type="evidence" value="ECO:0007669"/>
    <property type="project" value="UniProtKB-SubCell"/>
</dbReference>
<evidence type="ECO:0000256" key="4">
    <source>
        <dbReference type="ARBA" id="ARBA00022781"/>
    </source>
</evidence>
<dbReference type="HAMAP" id="MF_01416">
    <property type="entry name" value="ATP_synth_delta_bact"/>
    <property type="match status" value="1"/>
</dbReference>
<dbReference type="InterPro" id="IPR020781">
    <property type="entry name" value="ATPase_OSCP/d_CS"/>
</dbReference>
<reference evidence="8" key="2">
    <citation type="submission" date="2019-04" db="EMBL/GenBank/DDBJ databases">
        <authorList>
            <person name="Pasella M."/>
        </authorList>
    </citation>
    <scope>NUCLEOTIDE SEQUENCE</scope>
    <source>
        <strain evidence="8">29588_4</strain>
    </source>
</reference>
<protein>
    <submittedName>
        <fullName evidence="8">ATP synthase CF1 subunit delta</fullName>
    </submittedName>
</protein>
<dbReference type="Gene3D" id="1.10.520.20">
    <property type="entry name" value="N-terminal domain of the delta subunit of the F1F0-ATP synthase"/>
    <property type="match status" value="1"/>
</dbReference>
<dbReference type="InterPro" id="IPR000711">
    <property type="entry name" value="ATPase_OSCP/dsu"/>
</dbReference>
<dbReference type="AlphaFoldDB" id="A0A4D6WXT5"/>
<evidence type="ECO:0000256" key="6">
    <source>
        <dbReference type="ARBA" id="ARBA00023136"/>
    </source>
</evidence>
<sequence>MSQNTFYKIALPYAEALIDLAQSSNSFDKTSKDLSIISKTITESNDLKVFLSNPLTNISSKKQVINQLFSNEVNDFILKFLLVLVDRRRISLLNIIIEKYFDLAYKMESTILTEVSTAIQFTELQQDALIDKIKLMTNGENVKLITRVDSSLIGGFIVKIGSKVIDTSLSGKLKQMAFYLDTN</sequence>
<evidence type="ECO:0000256" key="5">
    <source>
        <dbReference type="ARBA" id="ARBA00023065"/>
    </source>
</evidence>
<reference evidence="8" key="1">
    <citation type="journal article" date="2019" name="Mol. Phylogenet. Evol.">
        <title>Morphological evolution and classification of the red algal order Ceramiales inferred using plastid phylogenomics.</title>
        <authorList>
            <person name="Diaz-Tapia P."/>
            <person name="Pasella M.M."/>
            <person name="Verbruggen H."/>
            <person name="Maggs C.A."/>
        </authorList>
    </citation>
    <scope>NUCLEOTIDE SEQUENCE</scope>
    <source>
        <strain evidence="8">29588_4</strain>
    </source>
</reference>
<dbReference type="InterPro" id="IPR026015">
    <property type="entry name" value="ATP_synth_OSCP/delta_N_sf"/>
</dbReference>
<dbReference type="NCBIfam" id="TIGR01145">
    <property type="entry name" value="ATP_synt_delta"/>
    <property type="match status" value="1"/>
</dbReference>
<proteinExistence type="inferred from homology"/>
<dbReference type="Pfam" id="PF00213">
    <property type="entry name" value="OSCP"/>
    <property type="match status" value="1"/>
</dbReference>